<dbReference type="AlphaFoldDB" id="A0A9N7W0T7"/>
<organism evidence="2 3">
    <name type="scientific">Pleuronectes platessa</name>
    <name type="common">European plaice</name>
    <dbReference type="NCBI Taxonomy" id="8262"/>
    <lineage>
        <taxon>Eukaryota</taxon>
        <taxon>Metazoa</taxon>
        <taxon>Chordata</taxon>
        <taxon>Craniata</taxon>
        <taxon>Vertebrata</taxon>
        <taxon>Euteleostomi</taxon>
        <taxon>Actinopterygii</taxon>
        <taxon>Neopterygii</taxon>
        <taxon>Teleostei</taxon>
        <taxon>Neoteleostei</taxon>
        <taxon>Acanthomorphata</taxon>
        <taxon>Carangaria</taxon>
        <taxon>Pleuronectiformes</taxon>
        <taxon>Pleuronectoidei</taxon>
        <taxon>Pleuronectidae</taxon>
        <taxon>Pleuronectes</taxon>
    </lineage>
</organism>
<reference evidence="2" key="1">
    <citation type="submission" date="2020-03" db="EMBL/GenBank/DDBJ databases">
        <authorList>
            <person name="Weist P."/>
        </authorList>
    </citation>
    <scope>NUCLEOTIDE SEQUENCE</scope>
</reference>
<keyword evidence="3" id="KW-1185">Reference proteome</keyword>
<evidence type="ECO:0000256" key="1">
    <source>
        <dbReference type="SAM" id="MobiDB-lite"/>
    </source>
</evidence>
<evidence type="ECO:0000313" key="3">
    <source>
        <dbReference type="Proteomes" id="UP001153269"/>
    </source>
</evidence>
<gene>
    <name evidence="2" type="ORF">PLEPLA_LOCUS48600</name>
</gene>
<protein>
    <submittedName>
        <fullName evidence="2">Uncharacterized protein</fullName>
    </submittedName>
</protein>
<evidence type="ECO:0000313" key="2">
    <source>
        <dbReference type="EMBL" id="CAB1460728.1"/>
    </source>
</evidence>
<feature type="region of interest" description="Disordered" evidence="1">
    <location>
        <begin position="32"/>
        <end position="78"/>
    </location>
</feature>
<accession>A0A9N7W0T7</accession>
<feature type="compositionally biased region" description="Polar residues" evidence="1">
    <location>
        <begin position="64"/>
        <end position="74"/>
    </location>
</feature>
<name>A0A9N7W0T7_PLEPL</name>
<sequence length="109" mass="11568">MSLLSWAPRWPLAAASRREITEAALTSLSARATVMPSPNPPPSPDPFASAWLPSCPPTTTNPPSVQNSPRSTASPFAIPQPSLSASSWFVLLPATSKKNQGSRSHRHGI</sequence>
<comment type="caution">
    <text evidence="2">The sequence shown here is derived from an EMBL/GenBank/DDBJ whole genome shotgun (WGS) entry which is preliminary data.</text>
</comment>
<dbReference type="EMBL" id="CADEAL010004491">
    <property type="protein sequence ID" value="CAB1460728.1"/>
    <property type="molecule type" value="Genomic_DNA"/>
</dbReference>
<proteinExistence type="predicted"/>
<dbReference type="Proteomes" id="UP001153269">
    <property type="component" value="Unassembled WGS sequence"/>
</dbReference>